<proteinExistence type="predicted"/>
<gene>
    <name evidence="1" type="ORF">R70211_06848</name>
</gene>
<keyword evidence="2" id="KW-1185">Reference proteome</keyword>
<reference evidence="1" key="1">
    <citation type="submission" date="2021-02" db="EMBL/GenBank/DDBJ databases">
        <authorList>
            <person name="Vanwijnsberghe S."/>
        </authorList>
    </citation>
    <scope>NUCLEOTIDE SEQUENCE</scope>
    <source>
        <strain evidence="1">R-70211</strain>
    </source>
</reference>
<dbReference type="AlphaFoldDB" id="A0A9N8N732"/>
<dbReference type="RefSeq" id="WP_201139471.1">
    <property type="nucleotide sequence ID" value="NZ_CAJNAS010000030.1"/>
</dbReference>
<comment type="caution">
    <text evidence="1">The sequence shown here is derived from an EMBL/GenBank/DDBJ whole genome shotgun (WGS) entry which is preliminary data.</text>
</comment>
<dbReference type="EMBL" id="CAJNAS010000030">
    <property type="protein sequence ID" value="CAE6959650.1"/>
    <property type="molecule type" value="Genomic_DNA"/>
</dbReference>
<dbReference type="Proteomes" id="UP000675121">
    <property type="component" value="Unassembled WGS sequence"/>
</dbReference>
<evidence type="ECO:0000313" key="1">
    <source>
        <dbReference type="EMBL" id="CAE6959650.1"/>
    </source>
</evidence>
<organism evidence="1 2">
    <name type="scientific">Paraburkholderia domus</name>
    <dbReference type="NCBI Taxonomy" id="2793075"/>
    <lineage>
        <taxon>Bacteria</taxon>
        <taxon>Pseudomonadati</taxon>
        <taxon>Pseudomonadota</taxon>
        <taxon>Betaproteobacteria</taxon>
        <taxon>Burkholderiales</taxon>
        <taxon>Burkholderiaceae</taxon>
        <taxon>Paraburkholderia</taxon>
    </lineage>
</organism>
<protein>
    <submittedName>
        <fullName evidence="1">Uncharacterized protein</fullName>
    </submittedName>
</protein>
<evidence type="ECO:0000313" key="2">
    <source>
        <dbReference type="Proteomes" id="UP000675121"/>
    </source>
</evidence>
<sequence>MELATKRNKSVTKTDLLALVKGQYSGDPAVLLDRVAQYLLQGVSDGLRTSLAKSGRELFASDAAREAVAASLGKMLLDDGANRPVSEAKTLPVSRLSPEEVLKRFGMSKSTLYRGDHTKFYSVVPLGMQNGRAYPAWQFVGDVPSLLPKVLETLNRKSRIQVNTFFVSEQDALNELSPAEVLAGLQFEDRAALAPEQSRMLSLPETVRLDKVIALAALEVADPD</sequence>
<name>A0A9N8N732_9BURK</name>
<accession>A0A9N8N732</accession>